<protein>
    <submittedName>
        <fullName evidence="1">Uncharacterized protein</fullName>
    </submittedName>
</protein>
<dbReference type="Proteomes" id="UP001341840">
    <property type="component" value="Unassembled WGS sequence"/>
</dbReference>
<evidence type="ECO:0000313" key="2">
    <source>
        <dbReference type="Proteomes" id="UP001341840"/>
    </source>
</evidence>
<comment type="caution">
    <text evidence="1">The sequence shown here is derived from an EMBL/GenBank/DDBJ whole genome shotgun (WGS) entry which is preliminary data.</text>
</comment>
<keyword evidence="2" id="KW-1185">Reference proteome</keyword>
<reference evidence="1 2" key="1">
    <citation type="journal article" date="2023" name="Plants (Basel)">
        <title>Bridging the Gap: Combining Genomics and Transcriptomics Approaches to Understand Stylosanthes scabra, an Orphan Legume from the Brazilian Caatinga.</title>
        <authorList>
            <person name="Ferreira-Neto J.R.C."/>
            <person name="da Silva M.D."/>
            <person name="Binneck E."/>
            <person name="de Melo N.F."/>
            <person name="da Silva R.H."/>
            <person name="de Melo A.L.T.M."/>
            <person name="Pandolfi V."/>
            <person name="Bustamante F.O."/>
            <person name="Brasileiro-Vidal A.C."/>
            <person name="Benko-Iseppon A.M."/>
        </authorList>
    </citation>
    <scope>NUCLEOTIDE SEQUENCE [LARGE SCALE GENOMIC DNA]</scope>
    <source>
        <tissue evidence="1">Leaves</tissue>
    </source>
</reference>
<name>A0ABU6Z5G0_9FABA</name>
<sequence length="77" mass="8700">MGYGRPLAKSLFGLWFSCSGKEVFALPRGIHLQMSRDLSNYSADDFAEVGYVDVSEAEIEIWSGNDVEEFHRLHVMS</sequence>
<proteinExistence type="predicted"/>
<dbReference type="EMBL" id="JASCZI010271867">
    <property type="protein sequence ID" value="MED6216023.1"/>
    <property type="molecule type" value="Genomic_DNA"/>
</dbReference>
<gene>
    <name evidence="1" type="ORF">PIB30_003668</name>
</gene>
<organism evidence="1 2">
    <name type="scientific">Stylosanthes scabra</name>
    <dbReference type="NCBI Taxonomy" id="79078"/>
    <lineage>
        <taxon>Eukaryota</taxon>
        <taxon>Viridiplantae</taxon>
        <taxon>Streptophyta</taxon>
        <taxon>Embryophyta</taxon>
        <taxon>Tracheophyta</taxon>
        <taxon>Spermatophyta</taxon>
        <taxon>Magnoliopsida</taxon>
        <taxon>eudicotyledons</taxon>
        <taxon>Gunneridae</taxon>
        <taxon>Pentapetalae</taxon>
        <taxon>rosids</taxon>
        <taxon>fabids</taxon>
        <taxon>Fabales</taxon>
        <taxon>Fabaceae</taxon>
        <taxon>Papilionoideae</taxon>
        <taxon>50 kb inversion clade</taxon>
        <taxon>dalbergioids sensu lato</taxon>
        <taxon>Dalbergieae</taxon>
        <taxon>Pterocarpus clade</taxon>
        <taxon>Stylosanthes</taxon>
    </lineage>
</organism>
<accession>A0ABU6Z5G0</accession>
<evidence type="ECO:0000313" key="1">
    <source>
        <dbReference type="EMBL" id="MED6216023.1"/>
    </source>
</evidence>